<evidence type="ECO:0000256" key="2">
    <source>
        <dbReference type="PROSITE-ProRule" id="PRU00335"/>
    </source>
</evidence>
<organism evidence="4 5">
    <name type="scientific">Nocardioides marinquilinus</name>
    <dbReference type="NCBI Taxonomy" id="1210400"/>
    <lineage>
        <taxon>Bacteria</taxon>
        <taxon>Bacillati</taxon>
        <taxon>Actinomycetota</taxon>
        <taxon>Actinomycetes</taxon>
        <taxon>Propionibacteriales</taxon>
        <taxon>Nocardioidaceae</taxon>
        <taxon>Nocardioides</taxon>
    </lineage>
</organism>
<comment type="caution">
    <text evidence="4">The sequence shown here is derived from an EMBL/GenBank/DDBJ whole genome shotgun (WGS) entry which is preliminary data.</text>
</comment>
<dbReference type="InterPro" id="IPR050109">
    <property type="entry name" value="HTH-type_TetR-like_transc_reg"/>
</dbReference>
<evidence type="ECO:0000313" key="4">
    <source>
        <dbReference type="EMBL" id="GAA5150572.1"/>
    </source>
</evidence>
<accession>A0ABP9PQJ6</accession>
<keyword evidence="5" id="KW-1185">Reference proteome</keyword>
<dbReference type="InterPro" id="IPR009057">
    <property type="entry name" value="Homeodomain-like_sf"/>
</dbReference>
<dbReference type="SUPFAM" id="SSF46689">
    <property type="entry name" value="Homeodomain-like"/>
    <property type="match status" value="1"/>
</dbReference>
<feature type="DNA-binding region" description="H-T-H motif" evidence="2">
    <location>
        <begin position="69"/>
        <end position="88"/>
    </location>
</feature>
<gene>
    <name evidence="4" type="ORF">GCM10023340_27960</name>
</gene>
<evidence type="ECO:0000313" key="5">
    <source>
        <dbReference type="Proteomes" id="UP001500221"/>
    </source>
</evidence>
<dbReference type="Gene3D" id="1.10.357.10">
    <property type="entry name" value="Tetracycline Repressor, domain 2"/>
    <property type="match status" value="1"/>
</dbReference>
<keyword evidence="1 2" id="KW-0238">DNA-binding</keyword>
<name>A0ABP9PQJ6_9ACTN</name>
<dbReference type="Proteomes" id="UP001500221">
    <property type="component" value="Unassembled WGS sequence"/>
</dbReference>
<dbReference type="PANTHER" id="PTHR30055">
    <property type="entry name" value="HTH-TYPE TRANSCRIPTIONAL REGULATOR RUTR"/>
    <property type="match status" value="1"/>
</dbReference>
<dbReference type="InterPro" id="IPR001647">
    <property type="entry name" value="HTH_TetR"/>
</dbReference>
<sequence length="223" mass="24098">MAVETDPGPFLFPPGLTRSGGYPRAMDPVRLLPMAGEPAPERADAARNREALLRAAAELIEHCSVENVTMDAVAQRAGVGKGTVFRRFESREGLMAALLDHTETLWQRGVLSGPPPLGPGAPPLDRLRAFGHSRIDTVLTHAALIRAAGREGARSYAAASFISMHVRYLLGELGVTGDLGYLATALLAPLEIPILEQQLGLERMPLTQVRHGWDDLVDRVLSR</sequence>
<dbReference type="EMBL" id="BAABKG010000003">
    <property type="protein sequence ID" value="GAA5150572.1"/>
    <property type="molecule type" value="Genomic_DNA"/>
</dbReference>
<evidence type="ECO:0000259" key="3">
    <source>
        <dbReference type="PROSITE" id="PS50977"/>
    </source>
</evidence>
<protein>
    <submittedName>
        <fullName evidence="4">TetR/AcrR family transcriptional regulator</fullName>
    </submittedName>
</protein>
<feature type="domain" description="HTH tetR-type" evidence="3">
    <location>
        <begin position="46"/>
        <end position="106"/>
    </location>
</feature>
<evidence type="ECO:0000256" key="1">
    <source>
        <dbReference type="ARBA" id="ARBA00023125"/>
    </source>
</evidence>
<dbReference type="PRINTS" id="PR00455">
    <property type="entry name" value="HTHTETR"/>
</dbReference>
<dbReference type="PANTHER" id="PTHR30055:SF209">
    <property type="entry name" value="POSSIBLE TRANSCRIPTIONAL REGULATORY PROTEIN (PROBABLY TETR-FAMILY)"/>
    <property type="match status" value="1"/>
</dbReference>
<dbReference type="PROSITE" id="PS50977">
    <property type="entry name" value="HTH_TETR_2"/>
    <property type="match status" value="1"/>
</dbReference>
<reference evidence="5" key="1">
    <citation type="journal article" date="2019" name="Int. J. Syst. Evol. Microbiol.">
        <title>The Global Catalogue of Microorganisms (GCM) 10K type strain sequencing project: providing services to taxonomists for standard genome sequencing and annotation.</title>
        <authorList>
            <consortium name="The Broad Institute Genomics Platform"/>
            <consortium name="The Broad Institute Genome Sequencing Center for Infectious Disease"/>
            <person name="Wu L."/>
            <person name="Ma J."/>
        </authorList>
    </citation>
    <scope>NUCLEOTIDE SEQUENCE [LARGE SCALE GENOMIC DNA]</scope>
    <source>
        <strain evidence="5">JCM 18459</strain>
    </source>
</reference>
<dbReference type="Pfam" id="PF00440">
    <property type="entry name" value="TetR_N"/>
    <property type="match status" value="1"/>
</dbReference>
<proteinExistence type="predicted"/>